<dbReference type="InterPro" id="IPR022742">
    <property type="entry name" value="Hydrolase_4"/>
</dbReference>
<protein>
    <recommendedName>
        <fullName evidence="1">Serine aminopeptidase S33 domain-containing protein</fullName>
    </recommendedName>
</protein>
<organism evidence="2 3">
    <name type="scientific">Enterococcus hermanniensis</name>
    <dbReference type="NCBI Taxonomy" id="249189"/>
    <lineage>
        <taxon>Bacteria</taxon>
        <taxon>Bacillati</taxon>
        <taxon>Bacillota</taxon>
        <taxon>Bacilli</taxon>
        <taxon>Lactobacillales</taxon>
        <taxon>Enterococcaceae</taxon>
        <taxon>Enterococcus</taxon>
    </lineage>
</organism>
<dbReference type="Proteomes" id="UP000182077">
    <property type="component" value="Unassembled WGS sequence"/>
</dbReference>
<proteinExistence type="predicted"/>
<dbReference type="EMBL" id="JXKQ01000007">
    <property type="protein sequence ID" value="OJG45213.1"/>
    <property type="molecule type" value="Genomic_DNA"/>
</dbReference>
<reference evidence="2 3" key="1">
    <citation type="submission" date="2014-12" db="EMBL/GenBank/DDBJ databases">
        <title>Draft genome sequences of 29 type strains of Enterococci.</title>
        <authorList>
            <person name="Zhong Z."/>
            <person name="Sun Z."/>
            <person name="Liu W."/>
            <person name="Zhang W."/>
            <person name="Zhang H."/>
        </authorList>
    </citation>
    <scope>NUCLEOTIDE SEQUENCE [LARGE SCALE GENOMIC DNA]</scope>
    <source>
        <strain evidence="2 3">DSM 17122</strain>
    </source>
</reference>
<dbReference type="InterPro" id="IPR029058">
    <property type="entry name" value="AB_hydrolase_fold"/>
</dbReference>
<dbReference type="Gene3D" id="3.40.50.1820">
    <property type="entry name" value="alpha/beta hydrolase"/>
    <property type="match status" value="1"/>
</dbReference>
<keyword evidence="3" id="KW-1185">Reference proteome</keyword>
<accession>A0A1L8TLW9</accession>
<dbReference type="STRING" id="249189.RV04_GL002261"/>
<evidence type="ECO:0000313" key="3">
    <source>
        <dbReference type="Proteomes" id="UP000182077"/>
    </source>
</evidence>
<dbReference type="AlphaFoldDB" id="A0A1L8TLW9"/>
<evidence type="ECO:0000259" key="1">
    <source>
        <dbReference type="Pfam" id="PF12146"/>
    </source>
</evidence>
<dbReference type="Pfam" id="PF12146">
    <property type="entry name" value="Hydrolase_4"/>
    <property type="match status" value="1"/>
</dbReference>
<gene>
    <name evidence="2" type="ORF">RV04_GL002261</name>
</gene>
<dbReference type="InterPro" id="IPR051044">
    <property type="entry name" value="MAG_DAG_Lipase"/>
</dbReference>
<feature type="domain" description="Serine aminopeptidase S33" evidence="1">
    <location>
        <begin position="1"/>
        <end position="253"/>
    </location>
</feature>
<comment type="caution">
    <text evidence="2">The sequence shown here is derived from an EMBL/GenBank/DDBJ whole genome shotgun (WGS) entry which is preliminary data.</text>
</comment>
<sequence>MAEHLLRYQALAKFLVKQRIAVIGHDHLGHGKTAENGTLGYFHDSTIEQGLVKDLYRITQWGRQHYPEIPYFILGHSMGSFVLRNYLYEYGQKIDGAIFVGTGQQPTWLTALGKNVANVLSKIQGEKHPSKLVDVLAFGTMNRKIKNKRTEKDWLVTLPTEVNAYLADKHCGFLFTLSGYQELFSLIISAQDNHLMTTIPTELPLLFLSGKEDPVGEYGKGVMKAASSYRKAGVENVTVRLYENARHELLNEAQKEDVFRDICKWMEKIYRK</sequence>
<dbReference type="PANTHER" id="PTHR11614">
    <property type="entry name" value="PHOSPHOLIPASE-RELATED"/>
    <property type="match status" value="1"/>
</dbReference>
<name>A0A1L8TLW9_9ENTE</name>
<dbReference type="SUPFAM" id="SSF53474">
    <property type="entry name" value="alpha/beta-Hydrolases"/>
    <property type="match status" value="1"/>
</dbReference>
<evidence type="ECO:0000313" key="2">
    <source>
        <dbReference type="EMBL" id="OJG45213.1"/>
    </source>
</evidence>